<dbReference type="AlphaFoldDB" id="A0A7X9NS96"/>
<sequence length="273" mass="28862">MYCSQCGNPIADGSNFCGQCGAPVPASDNVQAPSAVSASTQDDVSHEHHGGASAQSAASPFGNPNKARSAYPFSHRASVAIAAIVAVAIVLSGVIIHACTAQAALPAGMWQAWETGADGKRMNKQPDLLVRIDGKGDLTAIVDGTSVTGHVKPLKSQENANSDARSYSVTDIDFTGYLLDSQKKPAVTITVPRRGFVGRWSASFVFPTKTCTYTTDIQQDGGMKVTTTESETDSSPYTNNAQGTWKEKSTGYTVTMEDKVYDVQVPQAYQAKN</sequence>
<feature type="domain" description="Zinc-ribbon" evidence="3">
    <location>
        <begin position="2"/>
        <end position="24"/>
    </location>
</feature>
<organism evidence="4 5">
    <name type="scientific">Bifidobacterium thermophilum</name>
    <dbReference type="NCBI Taxonomy" id="33905"/>
    <lineage>
        <taxon>Bacteria</taxon>
        <taxon>Bacillati</taxon>
        <taxon>Actinomycetota</taxon>
        <taxon>Actinomycetes</taxon>
        <taxon>Bifidobacteriales</taxon>
        <taxon>Bifidobacteriaceae</taxon>
        <taxon>Bifidobacterium</taxon>
    </lineage>
</organism>
<keyword evidence="2" id="KW-0472">Membrane</keyword>
<accession>A0A7X9NS96</accession>
<dbReference type="Pfam" id="PF13240">
    <property type="entry name" value="Zn_Ribbon_1"/>
    <property type="match status" value="1"/>
</dbReference>
<reference evidence="4 5" key="1">
    <citation type="submission" date="2020-04" db="EMBL/GenBank/DDBJ databases">
        <authorList>
            <person name="Hitch T.C.A."/>
            <person name="Wylensek D."/>
            <person name="Clavel T."/>
        </authorList>
    </citation>
    <scope>NUCLEOTIDE SEQUENCE [LARGE SCALE GENOMIC DNA]</scope>
    <source>
        <strain evidence="4 5">BSM-130-P53-3C</strain>
    </source>
</reference>
<evidence type="ECO:0000313" key="5">
    <source>
        <dbReference type="Proteomes" id="UP000588369"/>
    </source>
</evidence>
<feature type="compositionally biased region" description="Polar residues" evidence="1">
    <location>
        <begin position="31"/>
        <end position="42"/>
    </location>
</feature>
<keyword evidence="2" id="KW-0812">Transmembrane</keyword>
<keyword evidence="2" id="KW-1133">Transmembrane helix</keyword>
<evidence type="ECO:0000256" key="2">
    <source>
        <dbReference type="SAM" id="Phobius"/>
    </source>
</evidence>
<evidence type="ECO:0000313" key="4">
    <source>
        <dbReference type="EMBL" id="NME62875.1"/>
    </source>
</evidence>
<comment type="caution">
    <text evidence="4">The sequence shown here is derived from an EMBL/GenBank/DDBJ whole genome shotgun (WGS) entry which is preliminary data.</text>
</comment>
<proteinExistence type="predicted"/>
<evidence type="ECO:0000259" key="3">
    <source>
        <dbReference type="Pfam" id="PF13240"/>
    </source>
</evidence>
<feature type="region of interest" description="Disordered" evidence="1">
    <location>
        <begin position="31"/>
        <end position="63"/>
    </location>
</feature>
<dbReference type="Proteomes" id="UP000588369">
    <property type="component" value="Unassembled WGS sequence"/>
</dbReference>
<feature type="transmembrane region" description="Helical" evidence="2">
    <location>
        <begin position="77"/>
        <end position="96"/>
    </location>
</feature>
<evidence type="ECO:0000256" key="1">
    <source>
        <dbReference type="SAM" id="MobiDB-lite"/>
    </source>
</evidence>
<dbReference type="EMBL" id="JABAGI010000020">
    <property type="protein sequence ID" value="NME62875.1"/>
    <property type="molecule type" value="Genomic_DNA"/>
</dbReference>
<gene>
    <name evidence="4" type="ORF">HF844_08775</name>
</gene>
<protein>
    <submittedName>
        <fullName evidence="4">Zinc ribbon domain-containing protein</fullName>
    </submittedName>
</protein>
<name>A0A7X9NS96_9BIFI</name>
<dbReference type="InterPro" id="IPR026870">
    <property type="entry name" value="Zinc_ribbon_dom"/>
</dbReference>